<dbReference type="InterPro" id="IPR014031">
    <property type="entry name" value="Ketoacyl_synth_C"/>
</dbReference>
<comment type="function">
    <text evidence="11 14">Involved in the type II fatty acid elongation cycle. Catalyzes the elongation of a wide range of acyl-ACP by the addition of two carbons from malonyl-ACP to an acyl acceptor. Can efficiently catalyze the conversion of palmitoleoyl-ACP (cis-hexadec-9-enoyl-ACP) to cis-vaccenoyl-ACP (cis-octadec-11-enoyl-ACP), an essential step in the thermal regulation of fatty acid composition.</text>
</comment>
<keyword evidence="5 14" id="KW-0444">Lipid biosynthesis</keyword>
<dbReference type="Gene3D" id="3.40.47.10">
    <property type="match status" value="1"/>
</dbReference>
<dbReference type="CDD" id="cd00834">
    <property type="entry name" value="KAS_I_II"/>
    <property type="match status" value="1"/>
</dbReference>
<keyword evidence="8" id="KW-0443">Lipid metabolism</keyword>
<evidence type="ECO:0000256" key="2">
    <source>
        <dbReference type="ARBA" id="ARBA00008467"/>
    </source>
</evidence>
<evidence type="ECO:0000256" key="10">
    <source>
        <dbReference type="ARBA" id="ARBA00023315"/>
    </source>
</evidence>
<dbReference type="InterPro" id="IPR000794">
    <property type="entry name" value="Beta-ketoacyl_synthase"/>
</dbReference>
<dbReference type="PANTHER" id="PTHR11712">
    <property type="entry name" value="POLYKETIDE SYNTHASE-RELATED"/>
    <property type="match status" value="1"/>
</dbReference>
<evidence type="ECO:0000256" key="14">
    <source>
        <dbReference type="PIRNR" id="PIRNR000447"/>
    </source>
</evidence>
<feature type="active site" description="For beta-ketoacyl synthase activity" evidence="15">
    <location>
        <position position="165"/>
    </location>
</feature>
<dbReference type="GO" id="GO:0005829">
    <property type="term" value="C:cytosol"/>
    <property type="evidence" value="ECO:0007669"/>
    <property type="project" value="TreeGrafter"/>
</dbReference>
<gene>
    <name evidence="18" type="primary">fabF</name>
    <name evidence="18" type="ORF">CUN48_02360</name>
</gene>
<reference evidence="18 19" key="1">
    <citation type="submission" date="2017-11" db="EMBL/GenBank/DDBJ databases">
        <title>Evolution of Phototrophy in the Chloroflexi Phylum Driven by Horizontal Gene Transfer.</title>
        <authorList>
            <person name="Ward L.M."/>
            <person name="Hemp J."/>
            <person name="Shih P.M."/>
            <person name="Mcglynn S.E."/>
            <person name="Fischer W."/>
        </authorList>
    </citation>
    <scope>NUCLEOTIDE SEQUENCE [LARGE SCALE GENOMIC DNA]</scope>
    <source>
        <strain evidence="18">JP3_7</strain>
    </source>
</reference>
<dbReference type="UniPathway" id="UPA00094"/>
<keyword evidence="10 14" id="KW-0012">Acyltransferase</keyword>
<dbReference type="FunFam" id="3.40.47.10:FF:000018">
    <property type="entry name" value="3-oxoacyl-[acyl-carrier-protein] synthase 2"/>
    <property type="match status" value="1"/>
</dbReference>
<accession>A0A2M8QFQ6</accession>
<dbReference type="FunFam" id="3.40.47.10:FF:000029">
    <property type="entry name" value="3-oxoacyl-[acyl-carrier-protein] synthase 1"/>
    <property type="match status" value="1"/>
</dbReference>
<organism evidence="18 19">
    <name type="scientific">Candidatus Thermofonsia Clade 3 bacterium</name>
    <dbReference type="NCBI Taxonomy" id="2364212"/>
    <lineage>
        <taxon>Bacteria</taxon>
        <taxon>Bacillati</taxon>
        <taxon>Chloroflexota</taxon>
        <taxon>Candidatus Thermofontia</taxon>
        <taxon>Candidatus Thermofonsia Clade 3</taxon>
    </lineage>
</organism>
<comment type="caution">
    <text evidence="18">The sequence shown here is derived from an EMBL/GenBank/DDBJ whole genome shotgun (WGS) entry which is preliminary data.</text>
</comment>
<evidence type="ECO:0000256" key="9">
    <source>
        <dbReference type="ARBA" id="ARBA00023160"/>
    </source>
</evidence>
<dbReference type="SUPFAM" id="SSF53901">
    <property type="entry name" value="Thiolase-like"/>
    <property type="match status" value="2"/>
</dbReference>
<evidence type="ECO:0000256" key="15">
    <source>
        <dbReference type="PIRSR" id="PIRSR000447-1"/>
    </source>
</evidence>
<evidence type="ECO:0000313" key="18">
    <source>
        <dbReference type="EMBL" id="PJF48631.1"/>
    </source>
</evidence>
<comment type="similarity">
    <text evidence="2 14 16">Belongs to the thiolase-like superfamily. Beta-ketoacyl-ACP synthases family.</text>
</comment>
<evidence type="ECO:0000256" key="4">
    <source>
        <dbReference type="ARBA" id="ARBA00014657"/>
    </source>
</evidence>
<comment type="catalytic activity">
    <reaction evidence="13 14">
        <text>a fatty acyl-[ACP] + malonyl-[ACP] + H(+) = a 3-oxoacyl-[ACP] + holo-[ACP] + CO2</text>
        <dbReference type="Rhea" id="RHEA:22836"/>
        <dbReference type="Rhea" id="RHEA-COMP:9623"/>
        <dbReference type="Rhea" id="RHEA-COMP:9685"/>
        <dbReference type="Rhea" id="RHEA-COMP:9916"/>
        <dbReference type="Rhea" id="RHEA-COMP:14125"/>
        <dbReference type="ChEBI" id="CHEBI:15378"/>
        <dbReference type="ChEBI" id="CHEBI:16526"/>
        <dbReference type="ChEBI" id="CHEBI:64479"/>
        <dbReference type="ChEBI" id="CHEBI:78449"/>
        <dbReference type="ChEBI" id="CHEBI:78776"/>
        <dbReference type="ChEBI" id="CHEBI:138651"/>
    </reaction>
</comment>
<protein>
    <recommendedName>
        <fullName evidence="4 14">3-oxoacyl-[acyl-carrier-protein] synthase 2</fullName>
        <ecNumber evidence="3 14">2.3.1.179</ecNumber>
    </recommendedName>
</protein>
<dbReference type="Pfam" id="PF00109">
    <property type="entry name" value="ketoacyl-synt"/>
    <property type="match status" value="1"/>
</dbReference>
<keyword evidence="6 14" id="KW-0808">Transferase</keyword>
<comment type="pathway">
    <text evidence="1 14">Lipid metabolism; fatty acid biosynthesis.</text>
</comment>
<dbReference type="AlphaFoldDB" id="A0A2M8QFQ6"/>
<evidence type="ECO:0000256" key="16">
    <source>
        <dbReference type="RuleBase" id="RU003694"/>
    </source>
</evidence>
<evidence type="ECO:0000256" key="11">
    <source>
        <dbReference type="ARBA" id="ARBA00024006"/>
    </source>
</evidence>
<evidence type="ECO:0000256" key="5">
    <source>
        <dbReference type="ARBA" id="ARBA00022516"/>
    </source>
</evidence>
<dbReference type="InterPro" id="IPR018201">
    <property type="entry name" value="Ketoacyl_synth_AS"/>
</dbReference>
<dbReference type="PROSITE" id="PS52004">
    <property type="entry name" value="KS3_2"/>
    <property type="match status" value="1"/>
</dbReference>
<comment type="catalytic activity">
    <reaction evidence="12 14">
        <text>(9Z)-hexadecenoyl-[ACP] + malonyl-[ACP] + H(+) = 3-oxo-(11Z)-octadecenoyl-[ACP] + holo-[ACP] + CO2</text>
        <dbReference type="Rhea" id="RHEA:55040"/>
        <dbReference type="Rhea" id="RHEA-COMP:9623"/>
        <dbReference type="Rhea" id="RHEA-COMP:9685"/>
        <dbReference type="Rhea" id="RHEA-COMP:10800"/>
        <dbReference type="Rhea" id="RHEA-COMP:14074"/>
        <dbReference type="ChEBI" id="CHEBI:15378"/>
        <dbReference type="ChEBI" id="CHEBI:16526"/>
        <dbReference type="ChEBI" id="CHEBI:64479"/>
        <dbReference type="ChEBI" id="CHEBI:78449"/>
        <dbReference type="ChEBI" id="CHEBI:83989"/>
        <dbReference type="ChEBI" id="CHEBI:138538"/>
        <dbReference type="EC" id="2.3.1.179"/>
    </reaction>
</comment>
<dbReference type="InterPro" id="IPR016039">
    <property type="entry name" value="Thiolase-like"/>
</dbReference>
<dbReference type="NCBIfam" id="NF005589">
    <property type="entry name" value="PRK07314.1"/>
    <property type="match status" value="1"/>
</dbReference>
<name>A0A2M8QFQ6_9CHLR</name>
<keyword evidence="7" id="KW-0276">Fatty acid metabolism</keyword>
<dbReference type="PROSITE" id="PS00606">
    <property type="entry name" value="KS3_1"/>
    <property type="match status" value="1"/>
</dbReference>
<dbReference type="GO" id="GO:0030497">
    <property type="term" value="P:fatty acid elongation"/>
    <property type="evidence" value="ECO:0007669"/>
    <property type="project" value="UniProtKB-ARBA"/>
</dbReference>
<dbReference type="GO" id="GO:0004315">
    <property type="term" value="F:3-oxoacyl-[acyl-carrier-protein] synthase activity"/>
    <property type="evidence" value="ECO:0007669"/>
    <property type="project" value="UniProtKB-UniRule"/>
</dbReference>
<evidence type="ECO:0000256" key="1">
    <source>
        <dbReference type="ARBA" id="ARBA00005194"/>
    </source>
</evidence>
<evidence type="ECO:0000256" key="12">
    <source>
        <dbReference type="ARBA" id="ARBA00047318"/>
    </source>
</evidence>
<dbReference type="Proteomes" id="UP000230790">
    <property type="component" value="Unassembled WGS sequence"/>
</dbReference>
<dbReference type="PANTHER" id="PTHR11712:SF336">
    <property type="entry name" value="3-OXOACYL-[ACYL-CARRIER-PROTEIN] SYNTHASE, MITOCHONDRIAL"/>
    <property type="match status" value="1"/>
</dbReference>
<dbReference type="PIRSF" id="PIRSF000447">
    <property type="entry name" value="KAS_II"/>
    <property type="match status" value="1"/>
</dbReference>
<dbReference type="InterPro" id="IPR014030">
    <property type="entry name" value="Ketoacyl_synth_N"/>
</dbReference>
<dbReference type="EC" id="2.3.1.179" evidence="3 14"/>
<evidence type="ECO:0000259" key="17">
    <source>
        <dbReference type="PROSITE" id="PS52004"/>
    </source>
</evidence>
<keyword evidence="9 14" id="KW-0275">Fatty acid biosynthesis</keyword>
<evidence type="ECO:0000313" key="19">
    <source>
        <dbReference type="Proteomes" id="UP000230790"/>
    </source>
</evidence>
<dbReference type="InterPro" id="IPR017568">
    <property type="entry name" value="3-oxoacyl-ACP_synth-2"/>
</dbReference>
<evidence type="ECO:0000256" key="7">
    <source>
        <dbReference type="ARBA" id="ARBA00022832"/>
    </source>
</evidence>
<dbReference type="SMART" id="SM00825">
    <property type="entry name" value="PKS_KS"/>
    <property type="match status" value="1"/>
</dbReference>
<evidence type="ECO:0000256" key="3">
    <source>
        <dbReference type="ARBA" id="ARBA00012356"/>
    </source>
</evidence>
<evidence type="ECO:0000256" key="13">
    <source>
        <dbReference type="ARBA" id="ARBA00047659"/>
    </source>
</evidence>
<dbReference type="NCBIfam" id="TIGR03150">
    <property type="entry name" value="fabF"/>
    <property type="match status" value="1"/>
</dbReference>
<sequence>MQHHRRVVVTGIGAITPLGLDMERTWEALINGESGVAPITRFDPNLLPVHVACEVKHFDPANFIDPREVRRTDLFEQYALAAARQAIHQANFIITPDIADDVGVVVGSSVGGFHTMLAQYEVLREQGPRRINPFAIPMIMSNGASGMIAIELGARGPSYSPASACATSNDSLGQAFEIIRRGAAIAMIAGGADATVSALGMAGFDRLGALSHDNALPSTSPKPFDKHRDGVVMGEGACVMVLEELEFALRRGANILAEIAGFGQTTDAFHVIAPAEGGTGAAKAIRRAMACANVRPEDIDYINAHGTATPLNDIAETQAVKTALGDYAYKVPMSSTKSMTGHMMGATGALEAAVCIYAIQRGVIPPTRNLVEPDPLCDLDYVPGEARQHRVNVAMNNSFGFGGHNSVLIFKRYDG</sequence>
<evidence type="ECO:0000256" key="6">
    <source>
        <dbReference type="ARBA" id="ARBA00022679"/>
    </source>
</evidence>
<evidence type="ECO:0000256" key="8">
    <source>
        <dbReference type="ARBA" id="ARBA00023098"/>
    </source>
</evidence>
<dbReference type="InterPro" id="IPR020841">
    <property type="entry name" value="PKS_Beta-ketoAc_synthase_dom"/>
</dbReference>
<dbReference type="Pfam" id="PF02801">
    <property type="entry name" value="Ketoacyl-synt_C"/>
    <property type="match status" value="1"/>
</dbReference>
<feature type="domain" description="Ketosynthase family 3 (KS3)" evidence="17">
    <location>
        <begin position="4"/>
        <end position="412"/>
    </location>
</feature>
<proteinExistence type="inferred from homology"/>
<dbReference type="EMBL" id="PGTN01000009">
    <property type="protein sequence ID" value="PJF48631.1"/>
    <property type="molecule type" value="Genomic_DNA"/>
</dbReference>